<dbReference type="SUPFAM" id="SSF56349">
    <property type="entry name" value="DNA breaking-rejoining enzymes"/>
    <property type="match status" value="1"/>
</dbReference>
<evidence type="ECO:0000256" key="1">
    <source>
        <dbReference type="ARBA" id="ARBA00008857"/>
    </source>
</evidence>
<dbReference type="InterPro" id="IPR044068">
    <property type="entry name" value="CB"/>
</dbReference>
<evidence type="ECO:0000256" key="5">
    <source>
        <dbReference type="PROSITE-ProRule" id="PRU01248"/>
    </source>
</evidence>
<dbReference type="InterPro" id="IPR011010">
    <property type="entry name" value="DNA_brk_join_enz"/>
</dbReference>
<accession>A0A512AXR1</accession>
<dbReference type="InterPro" id="IPR035386">
    <property type="entry name" value="Arm-DNA-bind_5"/>
</dbReference>
<keyword evidence="4" id="KW-0233">DNA recombination</keyword>
<dbReference type="InterPro" id="IPR025269">
    <property type="entry name" value="SAM-like_dom"/>
</dbReference>
<dbReference type="InterPro" id="IPR002104">
    <property type="entry name" value="Integrase_catalytic"/>
</dbReference>
<dbReference type="InterPro" id="IPR050090">
    <property type="entry name" value="Tyrosine_recombinase_XerCD"/>
</dbReference>
<dbReference type="RefSeq" id="WP_146897769.1">
    <property type="nucleotide sequence ID" value="NZ_BJYS01000015.1"/>
</dbReference>
<feature type="domain" description="Tyr recombinase" evidence="6">
    <location>
        <begin position="210"/>
        <end position="394"/>
    </location>
</feature>
<dbReference type="Pfam" id="PF00589">
    <property type="entry name" value="Phage_integrase"/>
    <property type="match status" value="1"/>
</dbReference>
<evidence type="ECO:0000313" key="9">
    <source>
        <dbReference type="Proteomes" id="UP000321532"/>
    </source>
</evidence>
<dbReference type="EMBL" id="BJYS01000015">
    <property type="protein sequence ID" value="GEO04499.1"/>
    <property type="molecule type" value="Genomic_DNA"/>
</dbReference>
<keyword evidence="9" id="KW-1185">Reference proteome</keyword>
<dbReference type="GO" id="GO:0006310">
    <property type="term" value="P:DNA recombination"/>
    <property type="evidence" value="ECO:0007669"/>
    <property type="project" value="UniProtKB-KW"/>
</dbReference>
<dbReference type="PROSITE" id="PS51900">
    <property type="entry name" value="CB"/>
    <property type="match status" value="1"/>
</dbReference>
<dbReference type="PANTHER" id="PTHR30349:SF64">
    <property type="entry name" value="PROPHAGE INTEGRASE INTD-RELATED"/>
    <property type="match status" value="1"/>
</dbReference>
<dbReference type="PROSITE" id="PS51898">
    <property type="entry name" value="TYR_RECOMBINASE"/>
    <property type="match status" value="1"/>
</dbReference>
<dbReference type="Pfam" id="PF17293">
    <property type="entry name" value="Arm-DNA-bind_5"/>
    <property type="match status" value="1"/>
</dbReference>
<evidence type="ECO:0000256" key="3">
    <source>
        <dbReference type="ARBA" id="ARBA00023125"/>
    </source>
</evidence>
<dbReference type="Gene3D" id="1.10.443.10">
    <property type="entry name" value="Intergrase catalytic core"/>
    <property type="match status" value="1"/>
</dbReference>
<keyword evidence="2" id="KW-0229">DNA integration</keyword>
<dbReference type="PANTHER" id="PTHR30349">
    <property type="entry name" value="PHAGE INTEGRASE-RELATED"/>
    <property type="match status" value="1"/>
</dbReference>
<dbReference type="InterPro" id="IPR010998">
    <property type="entry name" value="Integrase_recombinase_N"/>
</dbReference>
<evidence type="ECO:0000259" key="6">
    <source>
        <dbReference type="PROSITE" id="PS51898"/>
    </source>
</evidence>
<evidence type="ECO:0000256" key="2">
    <source>
        <dbReference type="ARBA" id="ARBA00022908"/>
    </source>
</evidence>
<feature type="domain" description="Core-binding (CB)" evidence="7">
    <location>
        <begin position="103"/>
        <end position="190"/>
    </location>
</feature>
<proteinExistence type="inferred from homology"/>
<dbReference type="Pfam" id="PF13102">
    <property type="entry name" value="Phage_int_SAM_5"/>
    <property type="match status" value="1"/>
</dbReference>
<comment type="caution">
    <text evidence="8">The sequence shown here is derived from an EMBL/GenBank/DDBJ whole genome shotgun (WGS) entry which is preliminary data.</text>
</comment>
<comment type="similarity">
    <text evidence="1">Belongs to the 'phage' integrase family.</text>
</comment>
<organism evidence="8 9">
    <name type="scientific">Adhaeribacter aerolatus</name>
    <dbReference type="NCBI Taxonomy" id="670289"/>
    <lineage>
        <taxon>Bacteria</taxon>
        <taxon>Pseudomonadati</taxon>
        <taxon>Bacteroidota</taxon>
        <taxon>Cytophagia</taxon>
        <taxon>Cytophagales</taxon>
        <taxon>Hymenobacteraceae</taxon>
        <taxon>Adhaeribacter</taxon>
    </lineage>
</organism>
<evidence type="ECO:0000313" key="8">
    <source>
        <dbReference type="EMBL" id="GEO04499.1"/>
    </source>
</evidence>
<dbReference type="Gene3D" id="1.10.150.130">
    <property type="match status" value="1"/>
</dbReference>
<dbReference type="GO" id="GO:0015074">
    <property type="term" value="P:DNA integration"/>
    <property type="evidence" value="ECO:0007669"/>
    <property type="project" value="UniProtKB-KW"/>
</dbReference>
<evidence type="ECO:0000259" key="7">
    <source>
        <dbReference type="PROSITE" id="PS51900"/>
    </source>
</evidence>
<evidence type="ECO:0000256" key="4">
    <source>
        <dbReference type="ARBA" id="ARBA00023172"/>
    </source>
</evidence>
<gene>
    <name evidence="8" type="ORF">AAE02nite_21630</name>
</gene>
<dbReference type="OrthoDB" id="1493636at2"/>
<dbReference type="InterPro" id="IPR013762">
    <property type="entry name" value="Integrase-like_cat_sf"/>
</dbReference>
<sequence>MASVNFNLRNLKTEFETPIIAIFRTKGKTHKIATGKSIPPKYWNLDKQEVKRTFKDHEELNDYLNELKKRIIKAYDEFTKAGIEPSAESLRIAIAPKEEKKEPDFVEVFQQFIHVRETDPTYTTSVIKNYKTALSHLGKFASLQKVKLKFGDLNNRFYESYKAYLFNKQLQPNTVGNQIKQLKAFLNWATEEGYNNNMAFRKFKKPSESTVITVLTEEERDLLANFDLSENGRLGRVRDLFIIGCFTGLRFSDLANLKPENFKGDFLEIRTIKTKDHLRIPIAPQVRRIVAKYETGLPTITNQKANEYLKELGEIVGLEAMINKVKYPGGKRMEEMVSKFKLMTTHMARRTFITIALKKGMPQVTLRKITGHKDLRTMLKYVEIAAEDTHNEMMRIFG</sequence>
<reference evidence="8 9" key="1">
    <citation type="submission" date="2019-07" db="EMBL/GenBank/DDBJ databases">
        <title>Whole genome shotgun sequence of Adhaeribacter aerolatus NBRC 106133.</title>
        <authorList>
            <person name="Hosoyama A."/>
            <person name="Uohara A."/>
            <person name="Ohji S."/>
            <person name="Ichikawa N."/>
        </authorList>
    </citation>
    <scope>NUCLEOTIDE SEQUENCE [LARGE SCALE GENOMIC DNA]</scope>
    <source>
        <strain evidence="8 9">NBRC 106133</strain>
    </source>
</reference>
<dbReference type="GO" id="GO:0003677">
    <property type="term" value="F:DNA binding"/>
    <property type="evidence" value="ECO:0007669"/>
    <property type="project" value="UniProtKB-UniRule"/>
</dbReference>
<name>A0A512AXR1_9BACT</name>
<dbReference type="Proteomes" id="UP000321532">
    <property type="component" value="Unassembled WGS sequence"/>
</dbReference>
<dbReference type="AlphaFoldDB" id="A0A512AXR1"/>
<protein>
    <submittedName>
        <fullName evidence="8">Integrase</fullName>
    </submittedName>
</protein>
<dbReference type="CDD" id="cd01185">
    <property type="entry name" value="INTN1_C_like"/>
    <property type="match status" value="1"/>
</dbReference>
<keyword evidence="3 5" id="KW-0238">DNA-binding</keyword>